<dbReference type="SMART" id="SM00332">
    <property type="entry name" value="PP2Cc"/>
    <property type="match status" value="1"/>
</dbReference>
<dbReference type="RefSeq" id="WP_152266122.1">
    <property type="nucleotide sequence ID" value="NZ_VOKX01000132.1"/>
</dbReference>
<name>A0A5N5VZ78_STRMB</name>
<dbReference type="AlphaFoldDB" id="A0A5N5VZ78"/>
<accession>A0A5N5VZ78</accession>
<evidence type="ECO:0000313" key="3">
    <source>
        <dbReference type="Proteomes" id="UP000327000"/>
    </source>
</evidence>
<dbReference type="EMBL" id="VOKX01000132">
    <property type="protein sequence ID" value="KAB7833568.1"/>
    <property type="molecule type" value="Genomic_DNA"/>
</dbReference>
<dbReference type="Proteomes" id="UP000327000">
    <property type="component" value="Unassembled WGS sequence"/>
</dbReference>
<keyword evidence="3" id="KW-1185">Reference proteome</keyword>
<evidence type="ECO:0000259" key="1">
    <source>
        <dbReference type="PROSITE" id="PS51746"/>
    </source>
</evidence>
<reference evidence="2 3" key="1">
    <citation type="journal article" date="2019" name="Microb. Cell Fact.">
        <title>Exploring novel herbicidin analogues by transcriptional regulator overexpression and MS/MS molecular networking.</title>
        <authorList>
            <person name="Shi Y."/>
            <person name="Gu R."/>
            <person name="Li Y."/>
            <person name="Wang X."/>
            <person name="Ren W."/>
            <person name="Li X."/>
            <person name="Wang L."/>
            <person name="Xie Y."/>
            <person name="Hong B."/>
        </authorList>
    </citation>
    <scope>NUCLEOTIDE SEQUENCE [LARGE SCALE GENOMIC DNA]</scope>
    <source>
        <strain evidence="2 3">US-43</strain>
    </source>
</reference>
<dbReference type="OrthoDB" id="9801841at2"/>
<feature type="domain" description="PPM-type phosphatase" evidence="1">
    <location>
        <begin position="10"/>
        <end position="234"/>
    </location>
</feature>
<dbReference type="PROSITE" id="PS51746">
    <property type="entry name" value="PPM_2"/>
    <property type="match status" value="1"/>
</dbReference>
<dbReference type="SUPFAM" id="SSF81606">
    <property type="entry name" value="PP2C-like"/>
    <property type="match status" value="1"/>
</dbReference>
<dbReference type="InterPro" id="IPR001932">
    <property type="entry name" value="PPM-type_phosphatase-like_dom"/>
</dbReference>
<sequence>MTTTRARMITVATATRQGTREHNADSCAVHVYPVADVTAAAVVDGIGNSPEVVAASCVAAEVAVRVGARKGGLAGLLAAAELYGDPGGVNVEPDAVAVLALSEPGEDTRVHWIGDCRAWGFNGQTLRQYTTDHTMGEHLRQRGKPEVEAALHDNWVRTSLATATVSTVCFAEVPDRLVILTSDGVHDALDRDVLEELVRTFPHAPQSLADALVSAARADGTGYRDDATAVVLLHHV</sequence>
<dbReference type="Gene3D" id="3.60.40.10">
    <property type="entry name" value="PPM-type phosphatase domain"/>
    <property type="match status" value="1"/>
</dbReference>
<dbReference type="InterPro" id="IPR036457">
    <property type="entry name" value="PPM-type-like_dom_sf"/>
</dbReference>
<proteinExistence type="predicted"/>
<protein>
    <submittedName>
        <fullName evidence="2">SpoIIE family protein phosphatase</fullName>
    </submittedName>
</protein>
<organism evidence="2 3">
    <name type="scientific">Streptomyces mobaraensis</name>
    <name type="common">Streptoverticillium mobaraense</name>
    <dbReference type="NCBI Taxonomy" id="35621"/>
    <lineage>
        <taxon>Bacteria</taxon>
        <taxon>Bacillati</taxon>
        <taxon>Actinomycetota</taxon>
        <taxon>Actinomycetes</taxon>
        <taxon>Kitasatosporales</taxon>
        <taxon>Streptomycetaceae</taxon>
        <taxon>Streptomyces</taxon>
    </lineage>
</organism>
<comment type="caution">
    <text evidence="2">The sequence shown here is derived from an EMBL/GenBank/DDBJ whole genome shotgun (WGS) entry which is preliminary data.</text>
</comment>
<gene>
    <name evidence="2" type="ORF">FRZ00_33550</name>
</gene>
<evidence type="ECO:0000313" key="2">
    <source>
        <dbReference type="EMBL" id="KAB7833568.1"/>
    </source>
</evidence>